<dbReference type="InterPro" id="IPR001279">
    <property type="entry name" value="Metallo-B-lactamas"/>
</dbReference>
<accession>A0A059EZ87</accession>
<evidence type="ECO:0000256" key="4">
    <source>
        <dbReference type="ARBA" id="ARBA00023242"/>
    </source>
</evidence>
<organism evidence="7 8">
    <name type="scientific">Anncaliia algerae PRA339</name>
    <dbReference type="NCBI Taxonomy" id="1288291"/>
    <lineage>
        <taxon>Eukaryota</taxon>
        <taxon>Fungi</taxon>
        <taxon>Fungi incertae sedis</taxon>
        <taxon>Microsporidia</taxon>
        <taxon>Tubulinosematoidea</taxon>
        <taxon>Tubulinosematidae</taxon>
        <taxon>Anncaliia</taxon>
    </lineage>
</organism>
<evidence type="ECO:0000259" key="6">
    <source>
        <dbReference type="SMART" id="SM01027"/>
    </source>
</evidence>
<evidence type="ECO:0008006" key="9">
    <source>
        <dbReference type="Google" id="ProtNLM"/>
    </source>
</evidence>
<dbReference type="STRING" id="1288291.A0A059EZ87"/>
<proteinExistence type="inferred from homology"/>
<dbReference type="VEuPathDB" id="MicrosporidiaDB:H312_02236"/>
<dbReference type="InterPro" id="IPR050698">
    <property type="entry name" value="MBL"/>
</dbReference>
<evidence type="ECO:0000256" key="1">
    <source>
        <dbReference type="ARBA" id="ARBA00004123"/>
    </source>
</evidence>
<dbReference type="InterPro" id="IPR022712">
    <property type="entry name" value="Beta_Casp"/>
</dbReference>
<dbReference type="OrthoDB" id="10249535at2759"/>
<evidence type="ECO:0000313" key="7">
    <source>
        <dbReference type="EMBL" id="KCZ80368.1"/>
    </source>
</evidence>
<dbReference type="InterPro" id="IPR041897">
    <property type="entry name" value="INTS11-like_MBL-fold"/>
</dbReference>
<dbReference type="SUPFAM" id="SSF56281">
    <property type="entry name" value="Metallo-hydrolase/oxidoreductase"/>
    <property type="match status" value="1"/>
</dbReference>
<dbReference type="HOGENOM" id="CLU_009673_3_2_1"/>
<dbReference type="Pfam" id="PF16661">
    <property type="entry name" value="Lactamase_B_6"/>
    <property type="match status" value="1"/>
</dbReference>
<evidence type="ECO:0000256" key="3">
    <source>
        <dbReference type="ARBA" id="ARBA00022801"/>
    </source>
</evidence>
<feature type="domain" description="Beta-Casp" evidence="6">
    <location>
        <begin position="242"/>
        <end position="359"/>
    </location>
</feature>
<dbReference type="Gene3D" id="3.60.15.10">
    <property type="entry name" value="Ribonuclease Z/Hydroxyacylglutathione hydrolase-like"/>
    <property type="match status" value="1"/>
</dbReference>
<protein>
    <recommendedName>
        <fullName evidence="9">Metallo-beta-lactamase domain-containing protein</fullName>
    </recommendedName>
</protein>
<dbReference type="FunFam" id="3.60.15.10:FF:000028">
    <property type="entry name" value="Integrator complex subunit 11 isoform X3"/>
    <property type="match status" value="1"/>
</dbReference>
<dbReference type="PANTHER" id="PTHR11203:SF37">
    <property type="entry name" value="INTEGRATOR COMPLEX SUBUNIT 11"/>
    <property type="match status" value="1"/>
</dbReference>
<dbReference type="Pfam" id="PF10996">
    <property type="entry name" value="Beta-Casp"/>
    <property type="match status" value="1"/>
</dbReference>
<evidence type="ECO:0000259" key="5">
    <source>
        <dbReference type="SMART" id="SM00849"/>
    </source>
</evidence>
<feature type="domain" description="Metallo-beta-lactamase" evidence="5">
    <location>
        <begin position="13"/>
        <end position="222"/>
    </location>
</feature>
<comment type="similarity">
    <text evidence="2">Belongs to the metallo-beta-lactamase superfamily. RNA-metabolizing metallo-beta-lactamase-like family. INTS11 subfamily.</text>
</comment>
<dbReference type="GO" id="GO:0016787">
    <property type="term" value="F:hydrolase activity"/>
    <property type="evidence" value="ECO:0007669"/>
    <property type="project" value="UniProtKB-KW"/>
</dbReference>
<dbReference type="GO" id="GO:0016180">
    <property type="term" value="P:snRNA processing"/>
    <property type="evidence" value="ECO:0007669"/>
    <property type="project" value="TreeGrafter"/>
</dbReference>
<dbReference type="AlphaFoldDB" id="A0A059EZ87"/>
<reference evidence="8" key="1">
    <citation type="submission" date="2013-02" db="EMBL/GenBank/DDBJ databases">
        <authorList>
            <consortium name="The Broad Institute Genome Sequencing Platform"/>
            <person name="Cuomo C."/>
            <person name="Becnel J."/>
            <person name="Sanscrainte N."/>
            <person name="Walker B."/>
            <person name="Young S.K."/>
            <person name="Zeng Q."/>
            <person name="Gargeya S."/>
            <person name="Fitzgerald M."/>
            <person name="Haas B."/>
            <person name="Abouelleil A."/>
            <person name="Alvarado L."/>
            <person name="Arachchi H.M."/>
            <person name="Berlin A.M."/>
            <person name="Chapman S.B."/>
            <person name="Dewar J."/>
            <person name="Goldberg J."/>
            <person name="Griggs A."/>
            <person name="Gujja S."/>
            <person name="Hansen M."/>
            <person name="Howarth C."/>
            <person name="Imamovic A."/>
            <person name="Larimer J."/>
            <person name="McCowan C."/>
            <person name="Murphy C."/>
            <person name="Neiman D."/>
            <person name="Pearson M."/>
            <person name="Priest M."/>
            <person name="Roberts A."/>
            <person name="Saif S."/>
            <person name="Shea T."/>
            <person name="Sisk P."/>
            <person name="Sykes S."/>
            <person name="Wortman J."/>
            <person name="Nusbaum C."/>
            <person name="Birren B."/>
        </authorList>
    </citation>
    <scope>NUCLEOTIDE SEQUENCE [LARGE SCALE GENOMIC DNA]</scope>
    <source>
        <strain evidence="8">PRA339</strain>
    </source>
</reference>
<dbReference type="PANTHER" id="PTHR11203">
    <property type="entry name" value="CLEAVAGE AND POLYADENYLATION SPECIFICITY FACTOR FAMILY MEMBER"/>
    <property type="match status" value="1"/>
</dbReference>
<keyword evidence="8" id="KW-1185">Reference proteome</keyword>
<name>A0A059EZ87_9MICR</name>
<dbReference type="SMART" id="SM00849">
    <property type="entry name" value="Lactamase_B"/>
    <property type="match status" value="1"/>
</dbReference>
<feature type="non-terminal residue" evidence="7">
    <location>
        <position position="359"/>
    </location>
</feature>
<evidence type="ECO:0000313" key="8">
    <source>
        <dbReference type="Proteomes" id="UP000030655"/>
    </source>
</evidence>
<keyword evidence="3" id="KW-0378">Hydrolase</keyword>
<comment type="subcellular location">
    <subcellularLocation>
        <location evidence="1">Nucleus</location>
    </subcellularLocation>
</comment>
<reference evidence="7 8" key="2">
    <citation type="submission" date="2014-03" db="EMBL/GenBank/DDBJ databases">
        <title>The Genome Sequence of Anncaliia algerae insect isolate PRA339.</title>
        <authorList>
            <consortium name="The Broad Institute Genome Sequencing Platform"/>
            <consortium name="The Broad Institute Genome Sequencing Center for Infectious Disease"/>
            <person name="Cuomo C."/>
            <person name="Becnel J."/>
            <person name="Sanscrainte N."/>
            <person name="Walker B."/>
            <person name="Young S.K."/>
            <person name="Zeng Q."/>
            <person name="Gargeya S."/>
            <person name="Fitzgerald M."/>
            <person name="Haas B."/>
            <person name="Abouelleil A."/>
            <person name="Alvarado L."/>
            <person name="Arachchi H.M."/>
            <person name="Berlin A.M."/>
            <person name="Chapman S.B."/>
            <person name="Dewar J."/>
            <person name="Goldberg J."/>
            <person name="Griggs A."/>
            <person name="Gujja S."/>
            <person name="Hansen M."/>
            <person name="Howarth C."/>
            <person name="Imamovic A."/>
            <person name="Larimer J."/>
            <person name="McCowan C."/>
            <person name="Murphy C."/>
            <person name="Neiman D."/>
            <person name="Pearson M."/>
            <person name="Priest M."/>
            <person name="Roberts A."/>
            <person name="Saif S."/>
            <person name="Shea T."/>
            <person name="Sisk P."/>
            <person name="Sykes S."/>
            <person name="Wortman J."/>
            <person name="Nusbaum C."/>
            <person name="Birren B."/>
        </authorList>
    </citation>
    <scope>NUCLEOTIDE SEQUENCE [LARGE SCALE GENOMIC DNA]</scope>
    <source>
        <strain evidence="7 8">PRA339</strain>
    </source>
</reference>
<gene>
    <name evidence="7" type="ORF">H312_02236</name>
</gene>
<dbReference type="Proteomes" id="UP000030655">
    <property type="component" value="Unassembled WGS sequence"/>
</dbReference>
<dbReference type="GO" id="GO:0005634">
    <property type="term" value="C:nucleus"/>
    <property type="evidence" value="ECO:0007669"/>
    <property type="project" value="UniProtKB-SubCell"/>
</dbReference>
<evidence type="ECO:0000256" key="2">
    <source>
        <dbReference type="ARBA" id="ARBA00007093"/>
    </source>
</evidence>
<dbReference type="EMBL" id="KK365185">
    <property type="protein sequence ID" value="KCZ80368.1"/>
    <property type="molecule type" value="Genomic_DNA"/>
</dbReference>
<dbReference type="Gene3D" id="3.40.50.10890">
    <property type="match status" value="1"/>
</dbReference>
<keyword evidence="4" id="KW-0539">Nucleus</keyword>
<dbReference type="InterPro" id="IPR036866">
    <property type="entry name" value="RibonucZ/Hydroxyglut_hydro"/>
</dbReference>
<dbReference type="CDD" id="cd16291">
    <property type="entry name" value="INTS11-like_MBL-fold"/>
    <property type="match status" value="1"/>
</dbReference>
<dbReference type="GO" id="GO:0004521">
    <property type="term" value="F:RNA endonuclease activity"/>
    <property type="evidence" value="ECO:0007669"/>
    <property type="project" value="TreeGrafter"/>
</dbReference>
<dbReference type="SMART" id="SM01027">
    <property type="entry name" value="Beta-Casp"/>
    <property type="match status" value="1"/>
</dbReference>
<sequence length="359" mass="40919">MQVIPLGAGQEVGRSCILVTLEDKTIMFDCGIHVGYSDERRYPGFSYLSNSGNFNKLVDCIIISHFHLDHCGALPYLTEVLGYDGPIYATHPTKAILPLILEDYRKIAAEKHSDNLHYTKYDIEKCVKKITSINFEETFEHEKDFIIKPYYAGHVIGAAMFYVKYKNKSVIYTGDFNTTADKHLGSAWIDCLKPDLLITESTYATKIRDCRKAKEIEFINAVQECIDRGGKALIPINSFGRAQELFLLLDNYWDRTGLSAPIYSTSGLEEKTRSIYKLFVTYMNENIREMKEENPFHFKNVKPFDKSKLYSDEPMVLFASPGMLSGGMSLSIFKKWCDDKNNLVIIPGYCCKNTLGEKI</sequence>